<dbReference type="Proteomes" id="UP001501371">
    <property type="component" value="Unassembled WGS sequence"/>
</dbReference>
<gene>
    <name evidence="1" type="ORF">GCM10009654_23360</name>
</gene>
<evidence type="ECO:0000313" key="1">
    <source>
        <dbReference type="EMBL" id="GAA1165785.1"/>
    </source>
</evidence>
<evidence type="ECO:0000313" key="2">
    <source>
        <dbReference type="Proteomes" id="UP001501371"/>
    </source>
</evidence>
<protein>
    <submittedName>
        <fullName evidence="1">Uncharacterized protein</fullName>
    </submittedName>
</protein>
<name>A0ABN1UTQ1_9ACTN</name>
<sequence>MSDGDLRAFFLRCIEALNAHEFDGMDEFINDRTTLNGEDAGELLRQLTG</sequence>
<keyword evidence="2" id="KW-1185">Reference proteome</keyword>
<accession>A0ABN1UTQ1</accession>
<proteinExistence type="predicted"/>
<comment type="caution">
    <text evidence="1">The sequence shown here is derived from an EMBL/GenBank/DDBJ whole genome shotgun (WGS) entry which is preliminary data.</text>
</comment>
<organism evidence="1 2">
    <name type="scientific">Streptomyces hebeiensis</name>
    <dbReference type="NCBI Taxonomy" id="229486"/>
    <lineage>
        <taxon>Bacteria</taxon>
        <taxon>Bacillati</taxon>
        <taxon>Actinomycetota</taxon>
        <taxon>Actinomycetes</taxon>
        <taxon>Kitasatosporales</taxon>
        <taxon>Streptomycetaceae</taxon>
        <taxon>Streptomyces</taxon>
    </lineage>
</organism>
<dbReference type="RefSeq" id="WP_344274115.1">
    <property type="nucleotide sequence ID" value="NZ_BAAAKV010000017.1"/>
</dbReference>
<reference evidence="1 2" key="1">
    <citation type="journal article" date="2019" name="Int. J. Syst. Evol. Microbiol.">
        <title>The Global Catalogue of Microorganisms (GCM) 10K type strain sequencing project: providing services to taxonomists for standard genome sequencing and annotation.</title>
        <authorList>
            <consortium name="The Broad Institute Genomics Platform"/>
            <consortium name="The Broad Institute Genome Sequencing Center for Infectious Disease"/>
            <person name="Wu L."/>
            <person name="Ma J."/>
        </authorList>
    </citation>
    <scope>NUCLEOTIDE SEQUENCE [LARGE SCALE GENOMIC DNA]</scope>
    <source>
        <strain evidence="1 2">JCM 12696</strain>
    </source>
</reference>
<dbReference type="EMBL" id="BAAAKV010000017">
    <property type="protein sequence ID" value="GAA1165785.1"/>
    <property type="molecule type" value="Genomic_DNA"/>
</dbReference>